<dbReference type="OrthoDB" id="301415at2759"/>
<name>A0A653CXS6_CALMS</name>
<keyword evidence="3 10" id="KW-0812">Transmembrane</keyword>
<evidence type="ECO:0000256" key="2">
    <source>
        <dbReference type="ARBA" id="ARBA00022448"/>
    </source>
</evidence>
<evidence type="ECO:0000259" key="12">
    <source>
        <dbReference type="Pfam" id="PF16519"/>
    </source>
</evidence>
<feature type="region of interest" description="Disordered" evidence="9">
    <location>
        <begin position="1299"/>
        <end position="1335"/>
    </location>
</feature>
<feature type="region of interest" description="Disordered" evidence="9">
    <location>
        <begin position="1482"/>
        <end position="1554"/>
    </location>
</feature>
<dbReference type="Pfam" id="PF16519">
    <property type="entry name" value="TRPM_tetra"/>
    <property type="match status" value="1"/>
</dbReference>
<evidence type="ECO:0000256" key="3">
    <source>
        <dbReference type="ARBA" id="ARBA00022692"/>
    </source>
</evidence>
<organism evidence="15 16">
    <name type="scientific">Callosobruchus maculatus</name>
    <name type="common">Southern cowpea weevil</name>
    <name type="synonym">Pulse bruchid</name>
    <dbReference type="NCBI Taxonomy" id="64391"/>
    <lineage>
        <taxon>Eukaryota</taxon>
        <taxon>Metazoa</taxon>
        <taxon>Ecdysozoa</taxon>
        <taxon>Arthropoda</taxon>
        <taxon>Hexapoda</taxon>
        <taxon>Insecta</taxon>
        <taxon>Pterygota</taxon>
        <taxon>Neoptera</taxon>
        <taxon>Endopterygota</taxon>
        <taxon>Coleoptera</taxon>
        <taxon>Polyphaga</taxon>
        <taxon>Cucujiformia</taxon>
        <taxon>Chrysomeloidea</taxon>
        <taxon>Chrysomelidae</taxon>
        <taxon>Bruchinae</taxon>
        <taxon>Bruchini</taxon>
        <taxon>Callosobruchus</taxon>
    </lineage>
</organism>
<evidence type="ECO:0000256" key="10">
    <source>
        <dbReference type="SAM" id="Phobius"/>
    </source>
</evidence>
<evidence type="ECO:0000256" key="5">
    <source>
        <dbReference type="ARBA" id="ARBA00023065"/>
    </source>
</evidence>
<evidence type="ECO:0000259" key="14">
    <source>
        <dbReference type="Pfam" id="PF25508"/>
    </source>
</evidence>
<dbReference type="EMBL" id="CAACVG010009240">
    <property type="protein sequence ID" value="VEN52667.1"/>
    <property type="molecule type" value="Genomic_DNA"/>
</dbReference>
<feature type="region of interest" description="Disordered" evidence="9">
    <location>
        <begin position="1359"/>
        <end position="1386"/>
    </location>
</feature>
<feature type="domain" description="TRPM-like" evidence="14">
    <location>
        <begin position="425"/>
        <end position="689"/>
    </location>
</feature>
<keyword evidence="2" id="KW-0813">Transport</keyword>
<evidence type="ECO:0000313" key="16">
    <source>
        <dbReference type="Proteomes" id="UP000410492"/>
    </source>
</evidence>
<dbReference type="InterPro" id="IPR050927">
    <property type="entry name" value="TRPM"/>
</dbReference>
<feature type="domain" description="TRPM tetramerisation" evidence="12">
    <location>
        <begin position="1158"/>
        <end position="1208"/>
    </location>
</feature>
<feature type="compositionally biased region" description="Low complexity" evidence="9">
    <location>
        <begin position="1485"/>
        <end position="1498"/>
    </location>
</feature>
<feature type="compositionally biased region" description="Polar residues" evidence="9">
    <location>
        <begin position="1524"/>
        <end position="1539"/>
    </location>
</feature>
<dbReference type="Proteomes" id="UP000410492">
    <property type="component" value="Unassembled WGS sequence"/>
</dbReference>
<dbReference type="InterPro" id="IPR041491">
    <property type="entry name" value="TRPM_SLOG"/>
</dbReference>
<dbReference type="InterPro" id="IPR057366">
    <property type="entry name" value="TRPM-like"/>
</dbReference>
<dbReference type="InterPro" id="IPR005821">
    <property type="entry name" value="Ion_trans_dom"/>
</dbReference>
<dbReference type="Pfam" id="PF25508">
    <property type="entry name" value="TRPM2"/>
    <property type="match status" value="1"/>
</dbReference>
<accession>A0A653CXS6</accession>
<dbReference type="GO" id="GO:0030001">
    <property type="term" value="P:metal ion transport"/>
    <property type="evidence" value="ECO:0007669"/>
    <property type="project" value="TreeGrafter"/>
</dbReference>
<dbReference type="GO" id="GO:0005886">
    <property type="term" value="C:plasma membrane"/>
    <property type="evidence" value="ECO:0007669"/>
    <property type="project" value="TreeGrafter"/>
</dbReference>
<evidence type="ECO:0000256" key="1">
    <source>
        <dbReference type="ARBA" id="ARBA00004141"/>
    </source>
</evidence>
<feature type="domain" description="Ion transport" evidence="11">
    <location>
        <begin position="836"/>
        <end position="1067"/>
    </location>
</feature>
<feature type="domain" description="TRPM SLOG" evidence="13">
    <location>
        <begin position="105"/>
        <end position="367"/>
    </location>
</feature>
<keyword evidence="6 10" id="KW-0472">Membrane</keyword>
<evidence type="ECO:0008006" key="17">
    <source>
        <dbReference type="Google" id="ProtNLM"/>
    </source>
</evidence>
<feature type="transmembrane region" description="Helical" evidence="10">
    <location>
        <begin position="1041"/>
        <end position="1062"/>
    </location>
</feature>
<dbReference type="Pfam" id="PF18139">
    <property type="entry name" value="LSDAT_euk"/>
    <property type="match status" value="1"/>
</dbReference>
<feature type="coiled-coil region" evidence="8">
    <location>
        <begin position="1154"/>
        <end position="1216"/>
    </location>
</feature>
<dbReference type="InterPro" id="IPR032415">
    <property type="entry name" value="TRPM_tetra"/>
</dbReference>
<reference evidence="15 16" key="1">
    <citation type="submission" date="2019-01" db="EMBL/GenBank/DDBJ databases">
        <authorList>
            <person name="Sayadi A."/>
        </authorList>
    </citation>
    <scope>NUCLEOTIDE SEQUENCE [LARGE SCALE GENOMIC DNA]</scope>
</reference>
<keyword evidence="4 10" id="KW-1133">Transmembrane helix</keyword>
<evidence type="ECO:0000259" key="13">
    <source>
        <dbReference type="Pfam" id="PF18139"/>
    </source>
</evidence>
<evidence type="ECO:0000256" key="4">
    <source>
        <dbReference type="ARBA" id="ARBA00022989"/>
    </source>
</evidence>
<evidence type="ECO:0000256" key="6">
    <source>
        <dbReference type="ARBA" id="ARBA00023136"/>
    </source>
</evidence>
<dbReference type="GO" id="GO:0005261">
    <property type="term" value="F:monoatomic cation channel activity"/>
    <property type="evidence" value="ECO:0007669"/>
    <property type="project" value="TreeGrafter"/>
</dbReference>
<feature type="transmembrane region" description="Helical" evidence="10">
    <location>
        <begin position="963"/>
        <end position="980"/>
    </location>
</feature>
<feature type="transmembrane region" description="Helical" evidence="10">
    <location>
        <begin position="829"/>
        <end position="848"/>
    </location>
</feature>
<dbReference type="Pfam" id="PF00520">
    <property type="entry name" value="Ion_trans"/>
    <property type="match status" value="1"/>
</dbReference>
<evidence type="ECO:0000256" key="8">
    <source>
        <dbReference type="SAM" id="Coils"/>
    </source>
</evidence>
<feature type="transmembrane region" description="Helical" evidence="10">
    <location>
        <begin position="896"/>
        <end position="914"/>
    </location>
</feature>
<keyword evidence="8" id="KW-0175">Coiled coil</keyword>
<dbReference type="PANTHER" id="PTHR13800">
    <property type="entry name" value="TRANSIENT RECEPTOR POTENTIAL CATION CHANNEL, SUBFAMILY M, MEMBER 6"/>
    <property type="match status" value="1"/>
</dbReference>
<evidence type="ECO:0000256" key="7">
    <source>
        <dbReference type="ARBA" id="ARBA00023303"/>
    </source>
</evidence>
<keyword evidence="7" id="KW-0407">Ion channel</keyword>
<comment type="subcellular location">
    <subcellularLocation>
        <location evidence="1">Membrane</location>
        <topology evidence="1">Multi-pass membrane protein</topology>
    </subcellularLocation>
</comment>
<gene>
    <name evidence="15" type="ORF">CALMAC_LOCUS12705</name>
</gene>
<evidence type="ECO:0000256" key="9">
    <source>
        <dbReference type="SAM" id="MobiDB-lite"/>
    </source>
</evidence>
<keyword evidence="16" id="KW-1185">Reference proteome</keyword>
<keyword evidence="5" id="KW-0406">Ion transport</keyword>
<dbReference type="PANTHER" id="PTHR13800:SF1">
    <property type="entry name" value="TRANSIENT RECEPTOR POTENTIAL CATION CHANNEL TRPM"/>
    <property type="match status" value="1"/>
</dbReference>
<dbReference type="GO" id="GO:0051262">
    <property type="term" value="P:protein tetramerization"/>
    <property type="evidence" value="ECO:0007669"/>
    <property type="project" value="InterPro"/>
</dbReference>
<feature type="non-terminal residue" evidence="15">
    <location>
        <position position="1"/>
    </location>
</feature>
<proteinExistence type="predicted"/>
<feature type="transmembrane region" description="Helical" evidence="10">
    <location>
        <begin position="1089"/>
        <end position="1107"/>
    </location>
</feature>
<evidence type="ECO:0000313" key="15">
    <source>
        <dbReference type="EMBL" id="VEN52667.1"/>
    </source>
</evidence>
<feature type="transmembrane region" description="Helical" evidence="10">
    <location>
        <begin position="926"/>
        <end position="943"/>
    </location>
</feature>
<protein>
    <recommendedName>
        <fullName evidence="17">TRPM SLOG domain-containing protein</fullName>
    </recommendedName>
</protein>
<sequence length="1554" mass="177557">GIFDSLVSSLSTFLWPVAHPLSSTAPARSWIEATFHKRECAKFIPYAKDPIRCCCGRTLEQHKYLTDTNPPAPGEIWYPSKCTVALPTDAYGTLEFQGGPHPSKAQYIRVAHDTKPEHLMQLISREWSLELPKLLISIQGGKANFELQPKLKKVLRKGLLKAARSTGAWIFTGGTNTGVTKHVGDALLLERSQRTGRVNTLGIAPWGIVENNQDLIGHNTEVPYHSISSPRSKNAALNNRHAYFLLVDNGTVGKYGAEIILRRRLEKYISKQRLYPFTQSPIPIVCLVIEGGTNTIRAVLEYVTDEPPVPVVVCDGSGRAADLIAFMCKYECSVLKSMKDYIIATIQRAFEVAAELADGLFAELMQCVENKHLITIFRIADKYDQKPQELDQIILTALFKSQHLSPTEQLSLALTWNRADIARSEIFIYGQEWPPGALEDAMIKALEHDRCDFVKLLLENGVSMRKFLTIPRLENLYNTKQGPSNTLRYILRDVRPHIPPGYVYTLHDIGLVINKLMGGAYRAFYTRRKFRPIYAKVMNKGPGMVNQSERQYGAMSLLAGALPSNANPCLFDYPFNELLIWAVLMKRHKMALLMWQHGEEALAKALVACKLYKAMAHEAAEDDMETEVYEELRQYGKEFENIALEVLDYCYRQDDDQTQQLLTCELQNWSGQTCLSLAVTANHRALLAHPCSQIILADLWMGGLRTRKNTNIKVILGLLFMPYILKLEFKSKEELQLMPQTTEEHMELENDDDDKSDSDKNHDGEALLAENFITRDTVVQENGKVLPEFDEKQYHILYPDVYSEKMQKNRELRIKKKLYEFYTAPITKFWANSISYIIFLVLFSYIVLVKMSSLPTWQEWLCIAFVVSLGCEKMREMFSSEPVGLTQKFAVWSWNLWNPCDMAAVLMFMIGMAFRFQYDSFRIGRVIYCVNCIYWYLRLLNILSVNKYLGPLVTMMGKMVKNMIYFVVLLLIVLMSFGVSRQAILFPDQEASWTIARDVFLEPYFMLYGEVYADKIDPPCGIDEEEPCRTGRWITPAIMSIYLLVANILLINLLIAVFNNIFNEVNAIAHQVWMFQRFTVVMEYEQKPLLPPPFIIFCHIFLLFKYIKRKMGGIEESYDNGLKLFLDKDEMERLYDFEEDCVEGYFAEQEARLQQSTEERIKVTTERIEHLTQKVEDIHTKENVQTTVLQNLEVRCRRFTEQIQDLTVEVESLRQIIGQQKNPIGIVVPPMDPMRERTISEQTEMSEDDSVIGQLVVQQPSRKRHLGRSLTEVRPDAYIFDNGQHIEYRLADEEVENEKEQLDNISMSGSRQGLDLIRQRTKSTESKTSIESGNSNVVSADDIAGLSLEILKSRALQKRRDSSGTVRRGSESGTYSRKRNPSEMSNPEIALNFEKEHLRSAEECDYMVMENLIQRRYEEEDEDEEAIDDNFQKPRNPTLLNVVTETREFRVNSWPVRNALKRASAIETDESAGTSTLVATVPLQGTTSGPMGSSGSSTDRQDSTESSDTSAMNRPPIQRPSIVIDSSQLPLQRESSLSKAESKGSLHMQSETMC</sequence>
<evidence type="ECO:0000259" key="11">
    <source>
        <dbReference type="Pfam" id="PF00520"/>
    </source>
</evidence>